<dbReference type="Gene3D" id="1.10.10.1410">
    <property type="match status" value="1"/>
</dbReference>
<dbReference type="GO" id="GO:0030295">
    <property type="term" value="F:protein kinase activator activity"/>
    <property type="evidence" value="ECO:0007669"/>
    <property type="project" value="TreeGrafter"/>
</dbReference>
<keyword evidence="6" id="KW-1185">Reference proteome</keyword>
<feature type="compositionally biased region" description="Basic and acidic residues" evidence="4">
    <location>
        <begin position="112"/>
        <end position="121"/>
    </location>
</feature>
<dbReference type="GO" id="GO:0003735">
    <property type="term" value="F:structural constituent of ribosome"/>
    <property type="evidence" value="ECO:0007669"/>
    <property type="project" value="InterPro"/>
</dbReference>
<dbReference type="HAMAP" id="MF_01478">
    <property type="entry name" value="Ribosomal_L12_arch"/>
    <property type="match status" value="1"/>
</dbReference>
<sequence>MANKNTIAQLACTYASLILHDDGVDISVENVNKLLDASGVKIEKFWPKLFTDLVKTTPVPKLLAMVSKKKPQLRKHKKNFLHQQTLACQGGGGVAVSTGGAAPAAGGAGAGKAEEAEKEKEKEDEEKESSASGPGLFGDDKSDDSD</sequence>
<gene>
    <name evidence="5" type="ORF">RFI_23186</name>
</gene>
<name>X6MM70_RETFI</name>
<organism evidence="5 6">
    <name type="scientific">Reticulomyxa filosa</name>
    <dbReference type="NCBI Taxonomy" id="46433"/>
    <lineage>
        <taxon>Eukaryota</taxon>
        <taxon>Sar</taxon>
        <taxon>Rhizaria</taxon>
        <taxon>Retaria</taxon>
        <taxon>Foraminifera</taxon>
        <taxon>Monothalamids</taxon>
        <taxon>Reticulomyxidae</taxon>
        <taxon>Reticulomyxa</taxon>
    </lineage>
</organism>
<dbReference type="FunFam" id="1.10.10.1410:FF:000002">
    <property type="entry name" value="60S acidic ribosomal protein P2"/>
    <property type="match status" value="1"/>
</dbReference>
<dbReference type="AlphaFoldDB" id="X6MM70"/>
<protein>
    <submittedName>
        <fullName evidence="5">Acidic ribosomal protein P1</fullName>
    </submittedName>
</protein>
<keyword evidence="3" id="KW-0687">Ribonucleoprotein</keyword>
<evidence type="ECO:0000256" key="2">
    <source>
        <dbReference type="ARBA" id="ARBA00022980"/>
    </source>
</evidence>
<dbReference type="PANTHER" id="PTHR45696:SF10">
    <property type="entry name" value="LARGE RIBOSOMAL SUBUNIT PROTEIN P1"/>
    <property type="match status" value="1"/>
</dbReference>
<accession>X6MM70</accession>
<evidence type="ECO:0000256" key="1">
    <source>
        <dbReference type="ARBA" id="ARBA00005436"/>
    </source>
</evidence>
<evidence type="ECO:0000256" key="4">
    <source>
        <dbReference type="SAM" id="MobiDB-lite"/>
    </source>
</evidence>
<evidence type="ECO:0000313" key="5">
    <source>
        <dbReference type="EMBL" id="ETO14185.1"/>
    </source>
</evidence>
<proteinExistence type="inferred from homology"/>
<dbReference type="OrthoDB" id="2194681at2759"/>
<comment type="caution">
    <text evidence="5">The sequence shown here is derived from an EMBL/GenBank/DDBJ whole genome shotgun (WGS) entry which is preliminary data.</text>
</comment>
<reference evidence="5 6" key="1">
    <citation type="journal article" date="2013" name="Curr. Biol.">
        <title>The Genome of the Foraminiferan Reticulomyxa filosa.</title>
        <authorList>
            <person name="Glockner G."/>
            <person name="Hulsmann N."/>
            <person name="Schleicher M."/>
            <person name="Noegel A.A."/>
            <person name="Eichinger L."/>
            <person name="Gallinger C."/>
            <person name="Pawlowski J."/>
            <person name="Sierra R."/>
            <person name="Euteneuer U."/>
            <person name="Pillet L."/>
            <person name="Moustafa A."/>
            <person name="Platzer M."/>
            <person name="Groth M."/>
            <person name="Szafranski K."/>
            <person name="Schliwa M."/>
        </authorList>
    </citation>
    <scope>NUCLEOTIDE SEQUENCE [LARGE SCALE GENOMIC DNA]</scope>
</reference>
<keyword evidence="2 5" id="KW-0689">Ribosomal protein</keyword>
<dbReference type="GO" id="GO:0022625">
    <property type="term" value="C:cytosolic large ribosomal subunit"/>
    <property type="evidence" value="ECO:0007669"/>
    <property type="project" value="TreeGrafter"/>
</dbReference>
<dbReference type="GO" id="GO:0002181">
    <property type="term" value="P:cytoplasmic translation"/>
    <property type="evidence" value="ECO:0007669"/>
    <property type="project" value="TreeGrafter"/>
</dbReference>
<feature type="region of interest" description="Disordered" evidence="4">
    <location>
        <begin position="90"/>
        <end position="146"/>
    </location>
</feature>
<dbReference type="InterPro" id="IPR038716">
    <property type="entry name" value="P1/P2_N_sf"/>
</dbReference>
<dbReference type="CDD" id="cd05831">
    <property type="entry name" value="Ribosomal_P1"/>
    <property type="match status" value="1"/>
</dbReference>
<dbReference type="PANTHER" id="PTHR45696">
    <property type="entry name" value="60S ACIDIC RIBOSOMAL PROTEIN P1"/>
    <property type="match status" value="1"/>
</dbReference>
<dbReference type="EMBL" id="ASPP01020173">
    <property type="protein sequence ID" value="ETO14185.1"/>
    <property type="molecule type" value="Genomic_DNA"/>
</dbReference>
<evidence type="ECO:0000313" key="6">
    <source>
        <dbReference type="Proteomes" id="UP000023152"/>
    </source>
</evidence>
<evidence type="ECO:0000256" key="3">
    <source>
        <dbReference type="ARBA" id="ARBA00023274"/>
    </source>
</evidence>
<dbReference type="Proteomes" id="UP000023152">
    <property type="component" value="Unassembled WGS sequence"/>
</dbReference>
<dbReference type="Pfam" id="PF00428">
    <property type="entry name" value="Ribosomal_60s"/>
    <property type="match status" value="1"/>
</dbReference>
<dbReference type="InterPro" id="IPR027534">
    <property type="entry name" value="Ribosomal_P1/P2"/>
</dbReference>
<comment type="similarity">
    <text evidence="1">Belongs to the eukaryotic ribosomal protein P1/P2 family.</text>
</comment>
<feature type="compositionally biased region" description="Low complexity" evidence="4">
    <location>
        <begin position="95"/>
        <end position="105"/>
    </location>
</feature>
<dbReference type="GO" id="GO:0006414">
    <property type="term" value="P:translational elongation"/>
    <property type="evidence" value="ECO:0007669"/>
    <property type="project" value="InterPro"/>
</dbReference>
<dbReference type="OMA" id="NVEPFWT"/>
<dbReference type="GO" id="GO:0043021">
    <property type="term" value="F:ribonucleoprotein complex binding"/>
    <property type="evidence" value="ECO:0007669"/>
    <property type="project" value="TreeGrafter"/>
</dbReference>